<keyword evidence="5" id="KW-0460">Magnesium</keyword>
<comment type="similarity">
    <text evidence="1 5">Belongs to the 5-formyltetrahydrofolate cyclo-ligase family.</text>
</comment>
<dbReference type="GO" id="GO:0035999">
    <property type="term" value="P:tetrahydrofolate interconversion"/>
    <property type="evidence" value="ECO:0007669"/>
    <property type="project" value="TreeGrafter"/>
</dbReference>
<evidence type="ECO:0000256" key="6">
    <source>
        <dbReference type="SAM" id="MobiDB-lite"/>
    </source>
</evidence>
<dbReference type="EC" id="6.3.3.2" evidence="5"/>
<dbReference type="GO" id="GO:0030272">
    <property type="term" value="F:5-formyltetrahydrofolate cyclo-ligase activity"/>
    <property type="evidence" value="ECO:0007669"/>
    <property type="project" value="UniProtKB-EC"/>
</dbReference>
<evidence type="ECO:0000313" key="7">
    <source>
        <dbReference type="EMBL" id="SJZ87785.1"/>
    </source>
</evidence>
<comment type="catalytic activity">
    <reaction evidence="5">
        <text>(6S)-5-formyl-5,6,7,8-tetrahydrofolate + ATP = (6R)-5,10-methenyltetrahydrofolate + ADP + phosphate</text>
        <dbReference type="Rhea" id="RHEA:10488"/>
        <dbReference type="ChEBI" id="CHEBI:30616"/>
        <dbReference type="ChEBI" id="CHEBI:43474"/>
        <dbReference type="ChEBI" id="CHEBI:57455"/>
        <dbReference type="ChEBI" id="CHEBI:57457"/>
        <dbReference type="ChEBI" id="CHEBI:456216"/>
        <dbReference type="EC" id="6.3.3.2"/>
    </reaction>
</comment>
<dbReference type="SUPFAM" id="SSF100950">
    <property type="entry name" value="NagB/RpiA/CoA transferase-like"/>
    <property type="match status" value="1"/>
</dbReference>
<accession>A0A1T4P878</accession>
<dbReference type="InterPro" id="IPR002698">
    <property type="entry name" value="FTHF_cligase"/>
</dbReference>
<dbReference type="InterPro" id="IPR024185">
    <property type="entry name" value="FTHF_cligase-like_sf"/>
</dbReference>
<evidence type="ECO:0000256" key="1">
    <source>
        <dbReference type="ARBA" id="ARBA00010638"/>
    </source>
</evidence>
<keyword evidence="5" id="KW-0479">Metal-binding</keyword>
<protein>
    <recommendedName>
        <fullName evidence="5">5-formyltetrahydrofolate cyclo-ligase</fullName>
        <ecNumber evidence="5">6.3.3.2</ecNumber>
    </recommendedName>
</protein>
<dbReference type="PANTHER" id="PTHR23407:SF1">
    <property type="entry name" value="5-FORMYLTETRAHYDROFOLATE CYCLO-LIGASE"/>
    <property type="match status" value="1"/>
</dbReference>
<dbReference type="PIRSF" id="PIRSF006806">
    <property type="entry name" value="FTHF_cligase"/>
    <property type="match status" value="1"/>
</dbReference>
<evidence type="ECO:0000256" key="3">
    <source>
        <dbReference type="ARBA" id="ARBA00022840"/>
    </source>
</evidence>
<gene>
    <name evidence="7" type="ORF">SAMN02745202_01341</name>
</gene>
<keyword evidence="2 4" id="KW-0547">Nucleotide-binding</keyword>
<evidence type="ECO:0000256" key="5">
    <source>
        <dbReference type="RuleBase" id="RU361279"/>
    </source>
</evidence>
<dbReference type="EMBL" id="FUXK01000013">
    <property type="protein sequence ID" value="SJZ87785.1"/>
    <property type="molecule type" value="Genomic_DNA"/>
</dbReference>
<dbReference type="Pfam" id="PF01812">
    <property type="entry name" value="5-FTHF_cyc-lig"/>
    <property type="match status" value="1"/>
</dbReference>
<dbReference type="GO" id="GO:0005524">
    <property type="term" value="F:ATP binding"/>
    <property type="evidence" value="ECO:0007669"/>
    <property type="project" value="UniProtKB-KW"/>
</dbReference>
<evidence type="ECO:0000313" key="8">
    <source>
        <dbReference type="Proteomes" id="UP000190065"/>
    </source>
</evidence>
<dbReference type="STRING" id="28136.SAMN02745202_01341"/>
<dbReference type="NCBIfam" id="TIGR02727">
    <property type="entry name" value="MTHFS_bact"/>
    <property type="match status" value="1"/>
</dbReference>
<dbReference type="AlphaFoldDB" id="A0A1T4P878"/>
<dbReference type="InterPro" id="IPR037171">
    <property type="entry name" value="NagB/RpiA_transferase-like"/>
</dbReference>
<dbReference type="GO" id="GO:0046872">
    <property type="term" value="F:metal ion binding"/>
    <property type="evidence" value="ECO:0007669"/>
    <property type="project" value="UniProtKB-KW"/>
</dbReference>
<keyword evidence="3 4" id="KW-0067">ATP-binding</keyword>
<sequence length="184" mass="20998">MSNDPTQKAQLRQEMAQRKRRFSPERRHEASLVCMQQLLSHPRIKQARTLLLYHAMPDEVDTRPLIRLLAQQMGKTVLLPVTLPQTLELRRYTGDENLQASGKYHIMEPTGPLFTRHEAIDVVVVPGVAFDAQGRRLGHGKGYYDRLLAQLPQAYKIGLCFAFQMVGRVPTMPQDVAMDEVVHD</sequence>
<evidence type="ECO:0000256" key="2">
    <source>
        <dbReference type="ARBA" id="ARBA00022741"/>
    </source>
</evidence>
<dbReference type="PANTHER" id="PTHR23407">
    <property type="entry name" value="ATPASE INHIBITOR/5-FORMYLTETRAHYDROFOLATE CYCLO-LIGASE"/>
    <property type="match status" value="1"/>
</dbReference>
<feature type="binding site" evidence="4">
    <location>
        <begin position="8"/>
        <end position="12"/>
    </location>
    <ligand>
        <name>ATP</name>
        <dbReference type="ChEBI" id="CHEBI:30616"/>
    </ligand>
</feature>
<evidence type="ECO:0000256" key="4">
    <source>
        <dbReference type="PIRSR" id="PIRSR006806-1"/>
    </source>
</evidence>
<proteinExistence type="inferred from homology"/>
<dbReference type="Proteomes" id="UP000190065">
    <property type="component" value="Unassembled WGS sequence"/>
</dbReference>
<dbReference type="RefSeq" id="WP_025071174.1">
    <property type="nucleotide sequence ID" value="NZ_FUXK01000013.1"/>
</dbReference>
<feature type="binding site" evidence="4">
    <location>
        <position position="59"/>
    </location>
    <ligand>
        <name>substrate</name>
    </ligand>
</feature>
<keyword evidence="7" id="KW-0436">Ligase</keyword>
<dbReference type="Gene3D" id="3.40.50.10420">
    <property type="entry name" value="NagB/RpiA/CoA transferase-like"/>
    <property type="match status" value="1"/>
</dbReference>
<reference evidence="7 8" key="1">
    <citation type="submission" date="2017-02" db="EMBL/GenBank/DDBJ databases">
        <authorList>
            <person name="Peterson S.W."/>
        </authorList>
    </citation>
    <scope>NUCLEOTIDE SEQUENCE [LARGE SCALE GENOMIC DNA]</scope>
    <source>
        <strain evidence="7 8">ATCC 43324</strain>
    </source>
</reference>
<dbReference type="eggNOG" id="COG0212">
    <property type="taxonomic scope" value="Bacteria"/>
</dbReference>
<feature type="compositionally biased region" description="Polar residues" evidence="6">
    <location>
        <begin position="1"/>
        <end position="10"/>
    </location>
</feature>
<feature type="binding site" evidence="4">
    <location>
        <begin position="136"/>
        <end position="144"/>
    </location>
    <ligand>
        <name>ATP</name>
        <dbReference type="ChEBI" id="CHEBI:30616"/>
    </ligand>
</feature>
<name>A0A1T4P878_9BACT</name>
<feature type="region of interest" description="Disordered" evidence="6">
    <location>
        <begin position="1"/>
        <end position="27"/>
    </location>
</feature>
<dbReference type="GO" id="GO:0009396">
    <property type="term" value="P:folic acid-containing compound biosynthetic process"/>
    <property type="evidence" value="ECO:0007669"/>
    <property type="project" value="TreeGrafter"/>
</dbReference>
<comment type="cofactor">
    <cofactor evidence="5">
        <name>Mg(2+)</name>
        <dbReference type="ChEBI" id="CHEBI:18420"/>
    </cofactor>
</comment>
<organism evidence="7 8">
    <name type="scientific">Segatella oulorum</name>
    <dbReference type="NCBI Taxonomy" id="28136"/>
    <lineage>
        <taxon>Bacteria</taxon>
        <taxon>Pseudomonadati</taxon>
        <taxon>Bacteroidota</taxon>
        <taxon>Bacteroidia</taxon>
        <taxon>Bacteroidales</taxon>
        <taxon>Prevotellaceae</taxon>
        <taxon>Segatella</taxon>
    </lineage>
</organism>